<dbReference type="InterPro" id="IPR003200">
    <property type="entry name" value="Nict_dMeBzImd_PRibTrfase"/>
</dbReference>
<dbReference type="EMBL" id="MOMC01000006">
    <property type="protein sequence ID" value="ONH33216.1"/>
    <property type="molecule type" value="Genomic_DNA"/>
</dbReference>
<name>A0A1V2IL67_9ACTN</name>
<comment type="similarity">
    <text evidence="3 11">Belongs to the CobT family.</text>
</comment>
<dbReference type="AlphaFoldDB" id="A0A1V2IL67"/>
<comment type="pathway">
    <text evidence="2 11">Nucleoside biosynthesis; alpha-ribazole biosynthesis; alpha-ribazole from 5,6-dimethylbenzimidazole: step 1/2.</text>
</comment>
<proteinExistence type="inferred from homology"/>
<dbReference type="HAMAP" id="MF_00230">
    <property type="entry name" value="CobT"/>
    <property type="match status" value="1"/>
</dbReference>
<comment type="catalytic activity">
    <reaction evidence="10 11">
        <text>5,6-dimethylbenzimidazole + nicotinate beta-D-ribonucleotide = alpha-ribazole 5'-phosphate + nicotinate + H(+)</text>
        <dbReference type="Rhea" id="RHEA:11196"/>
        <dbReference type="ChEBI" id="CHEBI:15378"/>
        <dbReference type="ChEBI" id="CHEBI:15890"/>
        <dbReference type="ChEBI" id="CHEBI:32544"/>
        <dbReference type="ChEBI" id="CHEBI:57502"/>
        <dbReference type="ChEBI" id="CHEBI:57918"/>
        <dbReference type="EC" id="2.4.2.21"/>
    </reaction>
</comment>
<dbReference type="UniPathway" id="UPA00061">
    <property type="reaction ID" value="UER00516"/>
</dbReference>
<evidence type="ECO:0000256" key="8">
    <source>
        <dbReference type="ARBA" id="ARBA00022679"/>
    </source>
</evidence>
<dbReference type="NCBIfam" id="NF000996">
    <property type="entry name" value="PRK00105.1"/>
    <property type="match status" value="1"/>
</dbReference>
<evidence type="ECO:0000256" key="6">
    <source>
        <dbReference type="ARBA" id="ARBA00022573"/>
    </source>
</evidence>
<feature type="active site" description="Proton acceptor" evidence="11">
    <location>
        <position position="326"/>
    </location>
</feature>
<evidence type="ECO:0000256" key="2">
    <source>
        <dbReference type="ARBA" id="ARBA00005049"/>
    </source>
</evidence>
<evidence type="ECO:0000256" key="11">
    <source>
        <dbReference type="HAMAP-Rule" id="MF_00230"/>
    </source>
</evidence>
<gene>
    <name evidence="11" type="primary">cobT</name>
    <name evidence="12" type="ORF">BL253_02250</name>
</gene>
<evidence type="ECO:0000256" key="10">
    <source>
        <dbReference type="ARBA" id="ARBA00047340"/>
    </source>
</evidence>
<dbReference type="PANTHER" id="PTHR43463:SF1">
    <property type="entry name" value="NICOTINATE-NUCLEOTIDE--DIMETHYLBENZIMIDAZOLE PHOSPHORIBOSYLTRANSFERASE"/>
    <property type="match status" value="1"/>
</dbReference>
<dbReference type="SUPFAM" id="SSF52733">
    <property type="entry name" value="Nicotinate mononucleotide:5,6-dimethylbenzimidazole phosphoribosyltransferase (CobT)"/>
    <property type="match status" value="1"/>
</dbReference>
<evidence type="ECO:0000313" key="13">
    <source>
        <dbReference type="Proteomes" id="UP000188929"/>
    </source>
</evidence>
<dbReference type="EC" id="2.4.2.21" evidence="4 11"/>
<dbReference type="CDD" id="cd02439">
    <property type="entry name" value="DMB-PRT_CobT"/>
    <property type="match status" value="1"/>
</dbReference>
<protein>
    <recommendedName>
        <fullName evidence="5 11">Nicotinate-nucleotide--dimethylbenzimidazole phosphoribosyltransferase</fullName>
        <shortName evidence="11">NN:DBI PRT</shortName>
        <ecNumber evidence="4 11">2.4.2.21</ecNumber>
    </recommendedName>
    <alternativeName>
        <fullName evidence="9 11">N(1)-alpha-phosphoribosyltransferase</fullName>
    </alternativeName>
</protein>
<keyword evidence="8 11" id="KW-0808">Transferase</keyword>
<sequence length="369" mass="36118">MSVLDRLASSIQPVDPAVARAAREHQDRLTKPRGSLGQLEDVSVRLAALAGRVPAPVPASPAVAVFVGDHGVHAQGVSPWPREVTGQMVANFLAGGAVVNALARQAGAVVAVVDVGMSIEASAVIGAMPGLDRRRVRAGTGDITVEAAMTRDEALAAVAAGAAVADGLLRDGHDLLVTGDMGIANTTPSAALIATLLGADPAVVTGRGTGVDDATLARKVDVVRRAVARAAGDGVGAGDPLGVLASVGGLEHAATVGFVLAAAAARVPVLLDGVIACSSALVAAALVPDARAAMFAGHRSVEPGASAALAALGLVPLLDLGMRLGEGSGGVLAVGVLQAAARVLAEVATFDSAGVTDKNAADGLGAGDA</sequence>
<reference evidence="13" key="1">
    <citation type="submission" date="2016-10" db="EMBL/GenBank/DDBJ databases">
        <title>Frankia sp. NRRL B-16386 Genome sequencing.</title>
        <authorList>
            <person name="Ghodhbane-Gtari F."/>
            <person name="Swanson E."/>
            <person name="Gueddou A."/>
            <person name="Hezbri K."/>
            <person name="Ktari K."/>
            <person name="Nouioui I."/>
            <person name="Morris K."/>
            <person name="Simpson S."/>
            <person name="Abebe-Akele F."/>
            <person name="Thomas K."/>
            <person name="Gtari M."/>
            <person name="Tisa L.S."/>
        </authorList>
    </citation>
    <scope>NUCLEOTIDE SEQUENCE [LARGE SCALE GENOMIC DNA]</scope>
    <source>
        <strain evidence="13">NRRL B-16386</strain>
    </source>
</reference>
<dbReference type="InterPro" id="IPR036087">
    <property type="entry name" value="Nict_dMeBzImd_PRibTrfase_sf"/>
</dbReference>
<evidence type="ECO:0000256" key="4">
    <source>
        <dbReference type="ARBA" id="ARBA00011991"/>
    </source>
</evidence>
<keyword evidence="6 11" id="KW-0169">Cobalamin biosynthesis</keyword>
<dbReference type="Proteomes" id="UP000188929">
    <property type="component" value="Unassembled WGS sequence"/>
</dbReference>
<dbReference type="InterPro" id="IPR017846">
    <property type="entry name" value="Nict_dMeBzImd_PRibTrfase_bact"/>
</dbReference>
<dbReference type="Gene3D" id="3.40.50.10210">
    <property type="match status" value="1"/>
</dbReference>
<dbReference type="FunFam" id="3.40.50.10210:FF:000001">
    <property type="entry name" value="Nicotinate-nucleotide--dimethylbenzimidazole phosphoribosyltransferase"/>
    <property type="match status" value="1"/>
</dbReference>
<evidence type="ECO:0000256" key="1">
    <source>
        <dbReference type="ARBA" id="ARBA00002197"/>
    </source>
</evidence>
<evidence type="ECO:0000313" key="12">
    <source>
        <dbReference type="EMBL" id="ONH33216.1"/>
    </source>
</evidence>
<dbReference type="InterPro" id="IPR023195">
    <property type="entry name" value="Nict_dMeBzImd_PRibTrfase_N"/>
</dbReference>
<keyword evidence="7 11" id="KW-0328">Glycosyltransferase</keyword>
<organism evidence="12 13">
    <name type="scientific">Pseudofrankia asymbiotica</name>
    <dbReference type="NCBI Taxonomy" id="1834516"/>
    <lineage>
        <taxon>Bacteria</taxon>
        <taxon>Bacillati</taxon>
        <taxon>Actinomycetota</taxon>
        <taxon>Actinomycetes</taxon>
        <taxon>Frankiales</taxon>
        <taxon>Frankiaceae</taxon>
        <taxon>Pseudofrankia</taxon>
    </lineage>
</organism>
<comment type="function">
    <text evidence="1 11">Catalyzes the synthesis of alpha-ribazole-5'-phosphate from nicotinate mononucleotide (NAMN) and 5,6-dimethylbenzimidazole (DMB).</text>
</comment>
<comment type="caution">
    <text evidence="12">The sequence shown here is derived from an EMBL/GenBank/DDBJ whole genome shotgun (WGS) entry which is preliminary data.</text>
</comment>
<dbReference type="GO" id="GO:0008939">
    <property type="term" value="F:nicotinate-nucleotide-dimethylbenzimidazole phosphoribosyltransferase activity"/>
    <property type="evidence" value="ECO:0007669"/>
    <property type="project" value="UniProtKB-UniRule"/>
</dbReference>
<evidence type="ECO:0000256" key="3">
    <source>
        <dbReference type="ARBA" id="ARBA00007110"/>
    </source>
</evidence>
<accession>A0A1V2IL67</accession>
<dbReference type="NCBIfam" id="TIGR03160">
    <property type="entry name" value="cobT_DBIPRT"/>
    <property type="match status" value="1"/>
</dbReference>
<evidence type="ECO:0000256" key="9">
    <source>
        <dbReference type="ARBA" id="ARBA00030686"/>
    </source>
</evidence>
<evidence type="ECO:0000256" key="5">
    <source>
        <dbReference type="ARBA" id="ARBA00015486"/>
    </source>
</evidence>
<dbReference type="GO" id="GO:0009236">
    <property type="term" value="P:cobalamin biosynthetic process"/>
    <property type="evidence" value="ECO:0007669"/>
    <property type="project" value="UniProtKB-UniRule"/>
</dbReference>
<evidence type="ECO:0000256" key="7">
    <source>
        <dbReference type="ARBA" id="ARBA00022676"/>
    </source>
</evidence>
<dbReference type="PANTHER" id="PTHR43463">
    <property type="entry name" value="NICOTINATE-NUCLEOTIDE--DIMETHYLBENZIMIDAZOLE PHOSPHORIBOSYLTRANSFERASE"/>
    <property type="match status" value="1"/>
</dbReference>
<keyword evidence="13" id="KW-1185">Reference proteome</keyword>
<dbReference type="Gene3D" id="1.10.1610.10">
    <property type="match status" value="1"/>
</dbReference>
<dbReference type="STRING" id="1834516.BL253_02250"/>
<dbReference type="Pfam" id="PF02277">
    <property type="entry name" value="DBI_PRT"/>
    <property type="match status" value="1"/>
</dbReference>